<accession>A0A7G1NTW7</accession>
<dbReference type="EMBL" id="AP023439">
    <property type="protein sequence ID" value="BCL25036.1"/>
    <property type="molecule type" value="Genomic_DNA"/>
</dbReference>
<gene>
    <name evidence="2" type="ORF">GCM10017668_68790</name>
</gene>
<dbReference type="AlphaFoldDB" id="A0A7G1NTW7"/>
<proteinExistence type="predicted"/>
<reference evidence="2 3" key="1">
    <citation type="journal article" date="2014" name="Int. J. Syst. Evol. Microbiol.">
        <title>Complete genome sequence of Corynebacterium casei LMG S-19264T (=DSM 44701T), isolated from a smear-ripened cheese.</title>
        <authorList>
            <consortium name="US DOE Joint Genome Institute (JGI-PGF)"/>
            <person name="Walter F."/>
            <person name="Albersmeier A."/>
            <person name="Kalinowski J."/>
            <person name="Ruckert C."/>
        </authorList>
    </citation>
    <scope>NUCLEOTIDE SEQUENCE [LARGE SCALE GENOMIC DNA]</scope>
    <source>
        <strain evidence="2 3">JCM 4255</strain>
    </source>
</reference>
<dbReference type="Proteomes" id="UP000516373">
    <property type="component" value="Chromosome"/>
</dbReference>
<evidence type="ECO:0000313" key="2">
    <source>
        <dbReference type="EMBL" id="BCL25036.1"/>
    </source>
</evidence>
<feature type="region of interest" description="Disordered" evidence="1">
    <location>
        <begin position="32"/>
        <end position="51"/>
    </location>
</feature>
<organism evidence="2 3">
    <name type="scientific">Streptomyces tuirus</name>
    <dbReference type="NCBI Taxonomy" id="68278"/>
    <lineage>
        <taxon>Bacteria</taxon>
        <taxon>Bacillati</taxon>
        <taxon>Actinomycetota</taxon>
        <taxon>Actinomycetes</taxon>
        <taxon>Kitasatosporales</taxon>
        <taxon>Streptomycetaceae</taxon>
        <taxon>Streptomyces</taxon>
    </lineage>
</organism>
<dbReference type="Gene3D" id="3.40.50.720">
    <property type="entry name" value="NAD(P)-binding Rossmann-like Domain"/>
    <property type="match status" value="1"/>
</dbReference>
<protein>
    <submittedName>
        <fullName evidence="2">Uncharacterized protein</fullName>
    </submittedName>
</protein>
<name>A0A7G1NTW7_9ACTN</name>
<dbReference type="KEGG" id="stui:GCM10017668_68790"/>
<evidence type="ECO:0000256" key="1">
    <source>
        <dbReference type="SAM" id="MobiDB-lite"/>
    </source>
</evidence>
<evidence type="ECO:0000313" key="3">
    <source>
        <dbReference type="Proteomes" id="UP000516373"/>
    </source>
</evidence>
<sequence length="51" mass="5237">MTAQLLDGPGLITKDMPRPGAAVPDVGITRTDQGLVGDIHPDAAERNANAV</sequence>
<feature type="region of interest" description="Disordered" evidence="1">
    <location>
        <begin position="1"/>
        <end position="26"/>
    </location>
</feature>